<evidence type="ECO:0000256" key="1">
    <source>
        <dbReference type="ARBA" id="ARBA00006545"/>
    </source>
</evidence>
<reference evidence="6" key="1">
    <citation type="journal article" date="2023" name="Commun. Biol.">
        <title>Genome analysis of Parmales, the sister group of diatoms, reveals the evolutionary specialization of diatoms from phago-mixotrophs to photoautotrophs.</title>
        <authorList>
            <person name="Ban H."/>
            <person name="Sato S."/>
            <person name="Yoshikawa S."/>
            <person name="Yamada K."/>
            <person name="Nakamura Y."/>
            <person name="Ichinomiya M."/>
            <person name="Sato N."/>
            <person name="Blanc-Mathieu R."/>
            <person name="Endo H."/>
            <person name="Kuwata A."/>
            <person name="Ogata H."/>
        </authorList>
    </citation>
    <scope>NUCLEOTIDE SEQUENCE [LARGE SCALE GENOMIC DNA]</scope>
</reference>
<keyword evidence="6" id="KW-1185">Reference proteome</keyword>
<dbReference type="Pfam" id="PF12624">
    <property type="entry name" value="VPS13_N"/>
    <property type="match status" value="1"/>
</dbReference>
<dbReference type="OrthoDB" id="197063at2759"/>
<dbReference type="GO" id="GO:0006623">
    <property type="term" value="P:protein targeting to vacuole"/>
    <property type="evidence" value="ECO:0007669"/>
    <property type="project" value="TreeGrafter"/>
</dbReference>
<dbReference type="PANTHER" id="PTHR16166:SF93">
    <property type="entry name" value="INTERMEMBRANE LIPID TRANSFER PROTEIN VPS13"/>
    <property type="match status" value="1"/>
</dbReference>
<feature type="region of interest" description="Disordered" evidence="3">
    <location>
        <begin position="3403"/>
        <end position="3425"/>
    </location>
</feature>
<evidence type="ECO:0000256" key="3">
    <source>
        <dbReference type="SAM" id="MobiDB-lite"/>
    </source>
</evidence>
<dbReference type="Proteomes" id="UP001165065">
    <property type="component" value="Unassembled WGS sequence"/>
</dbReference>
<dbReference type="InterPro" id="IPR026854">
    <property type="entry name" value="VPS13_N"/>
</dbReference>
<feature type="region of interest" description="Disordered" evidence="3">
    <location>
        <begin position="791"/>
        <end position="858"/>
    </location>
</feature>
<protein>
    <recommendedName>
        <fullName evidence="4">Chorein N-terminal domain-containing protein</fullName>
    </recommendedName>
</protein>
<comment type="caution">
    <text evidence="5">The sequence shown here is derived from an EMBL/GenBank/DDBJ whole genome shotgun (WGS) entry which is preliminary data.</text>
</comment>
<feature type="region of interest" description="Disordered" evidence="3">
    <location>
        <begin position="410"/>
        <end position="474"/>
    </location>
</feature>
<feature type="compositionally biased region" description="Polar residues" evidence="3">
    <location>
        <begin position="2222"/>
        <end position="2240"/>
    </location>
</feature>
<feature type="compositionally biased region" description="Polar residues" evidence="3">
    <location>
        <begin position="1013"/>
        <end position="1024"/>
    </location>
</feature>
<feature type="domain" description="Chorein N-terminal" evidence="4">
    <location>
        <begin position="1"/>
        <end position="1309"/>
    </location>
</feature>
<dbReference type="InterPro" id="IPR026847">
    <property type="entry name" value="VPS13"/>
</dbReference>
<feature type="compositionally biased region" description="Low complexity" evidence="3">
    <location>
        <begin position="837"/>
        <end position="853"/>
    </location>
</feature>
<feature type="region of interest" description="Disordered" evidence="3">
    <location>
        <begin position="1425"/>
        <end position="1454"/>
    </location>
</feature>
<evidence type="ECO:0000313" key="6">
    <source>
        <dbReference type="Proteomes" id="UP001165065"/>
    </source>
</evidence>
<feature type="region of interest" description="Disordered" evidence="3">
    <location>
        <begin position="749"/>
        <end position="771"/>
    </location>
</feature>
<name>A0A9W7GGT5_9STRA</name>
<keyword evidence="2" id="KW-0813">Transport</keyword>
<dbReference type="GO" id="GO:0045053">
    <property type="term" value="P:protein retention in Golgi apparatus"/>
    <property type="evidence" value="ECO:0007669"/>
    <property type="project" value="TreeGrafter"/>
</dbReference>
<feature type="region of interest" description="Disordered" evidence="3">
    <location>
        <begin position="2221"/>
        <end position="2240"/>
    </location>
</feature>
<dbReference type="EMBL" id="BRYA01001459">
    <property type="protein sequence ID" value="GMI43695.1"/>
    <property type="molecule type" value="Genomic_DNA"/>
</dbReference>
<organism evidence="5 6">
    <name type="scientific">Triparma columacea</name>
    <dbReference type="NCBI Taxonomy" id="722753"/>
    <lineage>
        <taxon>Eukaryota</taxon>
        <taxon>Sar</taxon>
        <taxon>Stramenopiles</taxon>
        <taxon>Ochrophyta</taxon>
        <taxon>Bolidophyceae</taxon>
        <taxon>Parmales</taxon>
        <taxon>Triparmaceae</taxon>
        <taxon>Triparma</taxon>
    </lineage>
</organism>
<evidence type="ECO:0000259" key="4">
    <source>
        <dbReference type="Pfam" id="PF12624"/>
    </source>
</evidence>
<gene>
    <name evidence="5" type="ORF">TrCOL_g8945</name>
</gene>
<feature type="compositionally biased region" description="Low complexity" evidence="3">
    <location>
        <begin position="2177"/>
        <end position="2189"/>
    </location>
</feature>
<dbReference type="PANTHER" id="PTHR16166">
    <property type="entry name" value="VACUOLAR PROTEIN SORTING-ASSOCIATED PROTEIN VPS13"/>
    <property type="match status" value="1"/>
</dbReference>
<accession>A0A9W7GGT5</accession>
<comment type="similarity">
    <text evidence="1">Belongs to the VPS13 family.</text>
</comment>
<feature type="region of interest" description="Disordered" evidence="3">
    <location>
        <begin position="1005"/>
        <end position="1028"/>
    </location>
</feature>
<feature type="compositionally biased region" description="Low complexity" evidence="3">
    <location>
        <begin position="800"/>
        <end position="817"/>
    </location>
</feature>
<feature type="compositionally biased region" description="Basic residues" evidence="3">
    <location>
        <begin position="2191"/>
        <end position="2204"/>
    </location>
</feature>
<sequence length="3926" mass="428721">MFESFFSRILTSFLSKYFTSSSNDSTNLSMDVWSGFVTLSNLTAKLEVINAMLETLLPQPFKVDHMTVGNLEITVPWSSLGSKPVIVVVDKVNILVSSDFTSQRPSSTSSTSRRSRLANLSSLRSSSSSSDPNFFSIRRWLGEEILNKIVETFQLHIRDVHVRLEDPQASFGAGVTLESLHVHDNKGENSETFIAKHFQINHLACYWDSQVDPYKSPGVSPSSLDSLLNSNIARRSHVTDHSYILRPVNLNSNVLLLRDSSSPPTPPPPNLTLDCTLTSVNLQLQSSQTRQFFYLMKAVKIYDKIQYYLLIRPSSPTFVPSEWWRYAIKCVLWDIRKEIRARRSRTLEFLMERRRWRLEYMELYGRHLDEGQNTLSKKDRKRMDAIECGNVGPLTVDDVIVFRAMVHKSRAISSPSPPRPRRRNVGQEEGGEEGSIFHSLATSLVERTENLDEVQTPDRKVKRKQGKSPEKMKETERLLEYLDKHFKKSSMKRGEGETVATSVAVDVKVSLPHGSATFFSSASPSDPQIPFLELNLSKFSSTYVLLSDYESFTSTTTLSSFEANEIRRDGQISKIISHSKNDKDNLFSLALSHNPVDKPGFDYAVVANLEQLHFSVSPSLTTLKEFKKFAPPPSSSSSSSSSKTLPTTTFYDTLNKTTLSAAQRKLKRKAALTLSLHKNIFVDINFHAPLITITASPSSPSTASSIIIDLGNVRLFNGRMAGLSTPSSSATPSGWESVNVTTPKVKPLLSPSFDVQSSHPDTAGGGTNFKLSSSMQSENVLSASQLMAGSSHLTSPKAHPLSSSLLPSPTLLPSVPSVHRRGHRSKAPPSENGSEFTTYTTNTNATNNLNNPNSRRKSRAGKIWQQNFYDKFNLVLSSISVSLHTSPDSTNQFIKKFDVNVEIQKSVIPQDYTLSKIKLSTVVDSIAIDLSPGNISTLSSLLKSTLLASKAYVPRNMKHSSSVAVLDMFKVPSLPSPPGETTRARTLSSRSQELDIETLVEADVEGDKALLSPQPTKSRGNTPNSPMPDIFNEMEFLDEVNSDSNTDKVRASSFSLDATTPTINPQLSSSFFVDAHNEEFINPEHSFDTPHSRNVFFSPPSTNVNASSLASQKTPSVVSSKVGYLNSENLARLDANVAAVDPSQYDDCASEESFHSAVSIDQLQLIADVSTAIDKMQSKGQNQSLSELEVLRGQAELRAMLAAKREVEEGETEDVRRQGALRAKALLRSRARRPMPAPLPVFSLDDNAVNTAVLNERFLTQSSSFGDAKQSSKVLRKAQNRETFFFTIKLNEFKCNLSSDENSSATSISPPRVLVSFSLSSLAVSLRGRSQDLRAKVVLDSFHFGDGDGCHVRSYKCGPSGESLMFPDFEPPLMHDQGDVPFLSVVMEKASRGDKGARLKVDVGGLEASLERRGLSEFISLTSSMLDEGQTEPTKPPRPQRKPASPTTSSAVKNDVETSAPLAISVKLNSILVKLLNDNLTHVFSSNLSNLELRIAKTHQRRQFDFILGGARLVDEIRRYDMFRSRNMFVMRVRLARNCATEDLEWMGMSKHQPRPSFPPSKWIARAGGKLDMPIFVLYLPDIVRVARELTGVAEVIKLARSAPASSKPPPPSLLSSSVVEYSFDISISSVKALISSAPPFNVFDEYHLSSLQDSVILFAEKVSLRGTQALSSLEVVRGSLRVEDFGQEGGATLREGLGGGVNDFNVSVTLGTSDNALSVVVNKVDVHIEPDFIVGLGRVALGVKKDTPLPGYIPAPAPTSAPTVSTSMPQSRRFSLNLQIGSVSIFLSSSLTTSPASAILSLVFADISLHLKQSENNNTNGSFRIASIRAIDEKNKFAVFHAAPSEPSLPFLSLSVDHIGKSIVSSFEVAPNISIVTPTLLLSIFSFVNEIKTGLERQKQQQQQVVHQQNLAFQQQLKNQSVMGTSRIAEGMVSPTEEGGPKVQPAAEPSLTSPSIYWGFESLTLDLVFHGCEVAMPCSDISAGVGSGEMLDVVLLKWKSKSSLSYAFQSSCSPELQLVLEKGEVANDAVGGISKISYETTVEGVTIVYNAMGFNETMEVLELVGEVSDDNILLSPVEASSSYKAVLTECKLNSLSPSPATIDLCQSLDFNISEVHIRGFIRGENDCKKGRTAGLMEYCLVPISKMLKKKEDPQDVYFEGIDKVNHRANPINAIKSSDMSSTMPMSTPNYRRRGGARRGRAKRGYNSNFTATSTITSATSLHSPSRFNSPYQPQTPVSALSVPTMNTRTTTYTKDSNSSVSTVFRNLPSTATHSFDMNSSTIPPGAGGASSGALVQLLRETICVIKGKLEGFEVLLTAGSAAGGYLAPTDPPLVKISCKGLAFSLGVHRASLMGEVEFQDFGITYLNLKLSAWEPLVETWGFRVLVCVEGSKSVNASDDEMEKVLKMKERKSRRNFRDFDVSSLAEAVESKGGTQGEPKMREVARKMTTQIQKQILQTFSKEGERGGDEERIELTPLQLCMSLLLCEEDDFGLIGESYEEDGSDYDEEGHDDVSPIVKKKANWKDNLFAVAIAVRDKRVFFTKFVPSRTTFTDLSGSLIGSKNEEKDGRVIVCFKDSRPLNINLTTAFLERLLVLRGGARVTKMGRAMSSDDLLGSGVLGIVAEEEMREPYKLHNHLPVTIEVQIGVVGAKEGNGGGSNVEWFNIGKVDSGNDLLLDAGAYFKGSDEETFEVRLRFPFNLSQWTGWSEGLRLGWRRAFKGGLNIVDVNGVDLDVAINCIIKPSRGRKKNAKNKGVFNVHFSVPYWIVNATRGGGKELLFRTRGEGKTDVGGAEASPEKRKGDRRRGSFSGNSPSKITKWKDGFSLVSGQTRINRDGGNSFGDIVGLKKIILGVEATKEGEDGESSRIFDVLMVDDQECTDFGAKGGHEAPWSRNVGMRGRQAFDVKFGRKKMATSRTTNSHRMLALCSTIIVAPKRLGGDLGTKLLCIYDRYTMCNRLGREVEVKICKTDGSFLEEMKRGVGEGEDVVLSSDGVSTDFHFDDSGTVRIRPTEYGWGWSGAFKLKRKRSGENSKEIVFRMCNELSGKVIVCSVEFRDQGGGGISVILRNIDQPPFRIENHTLHPLNCQQAGVGWTGGGVMLGKGGIAKRGGGRGVSSAPVIQLLPYNSAVYAWDDADRRDRKLVVETAKRDTVRGIRAGELIGEFKLDKLAPNCVVEDVTHKRFEGEIRAEGPSRVLRITDAMLGREEMMGGDEVGNVGNMGGDGEGDDKVWGVVFQLNLSVVGVSVVDGNPQELMYLRTEGVNLERRINRRTGEDSGGMKIGSFGVDNQLWITPFPAMLRVGRGEENNAVEVNWTRDTRFRNDAVSRVTLVKKMTVKVQPVEMNLDGNLIIKGVGMALGMKGWGGEEENIDGRDGLLGKVMGIEMDGREKIKVKREGVGEVGDVGGGSETGSVATEGRGKQGGRKSYRKPLFLTGVEAASIRGREDVEEVEDEKGEVQDHDVVVGGSEGWGGGGEKEQIERKVYFEQLDVQPVQLKFSFVLPLRQQRSRSTGEDKADSTGLGRAGNAILAILSLTNISSINGVNFYWKPYLLSHTYSTRREHLEGVVANYVAGGLRQAHFLLLGSEVLGNPMRVIGAVVEGVQGIHAEIQEGFRDGNVLGAAGGGIRGVAALCRTVGGVWLQGIGGSMDRIREGIAAGGGDWLNTNLPGGGKMKVTNAVDGVLQGTVGVLCEVVACSRSVPPVLFLLGALRGLIRGTLGGGLKVVVGGLYTGSDLVRVVGGVLGGKRGMGEGGGARSRMRAPRFFGVGVGGKVLREYRGGRENIGREILSRIGGRDYVGGFMKEGWEGHCMVRGGGEGGRWGWWRRGGKEEERILVITGKRLLLVRRQEGGGDVVLEWDVKREKVVGVEVEGWVWTVMYVGEGGRGGREGGDGEDFLGEVGLRIGRKVVEVKEGGDCEAVLEMLK</sequence>
<feature type="region of interest" description="Disordered" evidence="3">
    <location>
        <begin position="2176"/>
        <end position="2204"/>
    </location>
</feature>
<evidence type="ECO:0000313" key="5">
    <source>
        <dbReference type="EMBL" id="GMI43695.1"/>
    </source>
</evidence>
<feature type="region of interest" description="Disordered" evidence="3">
    <location>
        <begin position="2786"/>
        <end position="2816"/>
    </location>
</feature>
<evidence type="ECO:0000256" key="2">
    <source>
        <dbReference type="ARBA" id="ARBA00022448"/>
    </source>
</evidence>
<proteinExistence type="inferred from homology"/>